<evidence type="ECO:0000256" key="4">
    <source>
        <dbReference type="SAM" id="Phobius"/>
    </source>
</evidence>
<dbReference type="PANTHER" id="PTHR32089:SF112">
    <property type="entry name" value="LYSOZYME-LIKE PROTEIN-RELATED"/>
    <property type="match status" value="1"/>
</dbReference>
<dbReference type="PROSITE" id="PS50885">
    <property type="entry name" value="HAMP"/>
    <property type="match status" value="1"/>
</dbReference>
<evidence type="ECO:0000313" key="7">
    <source>
        <dbReference type="EMBL" id="MFC7419677.1"/>
    </source>
</evidence>
<name>A0ABW2R0M6_9NEIS</name>
<dbReference type="InterPro" id="IPR004089">
    <property type="entry name" value="MCPsignal_dom"/>
</dbReference>
<dbReference type="Gene3D" id="3.30.450.20">
    <property type="entry name" value="PAS domain"/>
    <property type="match status" value="2"/>
</dbReference>
<dbReference type="Pfam" id="PF00015">
    <property type="entry name" value="MCPsignal"/>
    <property type="match status" value="1"/>
</dbReference>
<protein>
    <submittedName>
        <fullName evidence="7">Methyl-accepting chemotaxis protein</fullName>
    </submittedName>
</protein>
<dbReference type="InterPro" id="IPR003660">
    <property type="entry name" value="HAMP_dom"/>
</dbReference>
<keyword evidence="8" id="KW-1185">Reference proteome</keyword>
<evidence type="ECO:0000256" key="3">
    <source>
        <dbReference type="PROSITE-ProRule" id="PRU00284"/>
    </source>
</evidence>
<feature type="transmembrane region" description="Helical" evidence="4">
    <location>
        <begin position="325"/>
        <end position="349"/>
    </location>
</feature>
<dbReference type="CDD" id="cd11386">
    <property type="entry name" value="MCP_signal"/>
    <property type="match status" value="1"/>
</dbReference>
<dbReference type="SUPFAM" id="SSF58104">
    <property type="entry name" value="Methyl-accepting chemotaxis protein (MCP) signaling domain"/>
    <property type="match status" value="1"/>
</dbReference>
<dbReference type="CDD" id="cd12913">
    <property type="entry name" value="PDC1_MCP_like"/>
    <property type="match status" value="1"/>
</dbReference>
<dbReference type="Pfam" id="PF22673">
    <property type="entry name" value="MCP-like_PDC_1"/>
    <property type="match status" value="1"/>
</dbReference>
<organism evidence="7 8">
    <name type="scientific">Iodobacter arcticus</name>
    <dbReference type="NCBI Taxonomy" id="590593"/>
    <lineage>
        <taxon>Bacteria</taxon>
        <taxon>Pseudomonadati</taxon>
        <taxon>Pseudomonadota</taxon>
        <taxon>Betaproteobacteria</taxon>
        <taxon>Neisseriales</taxon>
        <taxon>Chitinibacteraceae</taxon>
        <taxon>Iodobacter</taxon>
    </lineage>
</organism>
<dbReference type="CDD" id="cd06225">
    <property type="entry name" value="HAMP"/>
    <property type="match status" value="1"/>
</dbReference>
<proteinExistence type="inferred from homology"/>
<comment type="similarity">
    <text evidence="2">Belongs to the methyl-accepting chemotaxis (MCP) protein family.</text>
</comment>
<reference evidence="8" key="1">
    <citation type="journal article" date="2019" name="Int. J. Syst. Evol. Microbiol.">
        <title>The Global Catalogue of Microorganisms (GCM) 10K type strain sequencing project: providing services to taxonomists for standard genome sequencing and annotation.</title>
        <authorList>
            <consortium name="The Broad Institute Genomics Platform"/>
            <consortium name="The Broad Institute Genome Sequencing Center for Infectious Disease"/>
            <person name="Wu L."/>
            <person name="Ma J."/>
        </authorList>
    </citation>
    <scope>NUCLEOTIDE SEQUENCE [LARGE SCALE GENOMIC DNA]</scope>
    <source>
        <strain evidence="8">CCUG 62945</strain>
    </source>
</reference>
<comment type="caution">
    <text evidence="7">The sequence shown here is derived from an EMBL/GenBank/DDBJ whole genome shotgun (WGS) entry which is preliminary data.</text>
</comment>
<dbReference type="PROSITE" id="PS50111">
    <property type="entry name" value="CHEMOTAXIS_TRANSDUC_2"/>
    <property type="match status" value="1"/>
</dbReference>
<keyword evidence="1 3" id="KW-0807">Transducer</keyword>
<feature type="domain" description="Methyl-accepting transducer" evidence="5">
    <location>
        <begin position="405"/>
        <end position="641"/>
    </location>
</feature>
<dbReference type="PANTHER" id="PTHR32089">
    <property type="entry name" value="METHYL-ACCEPTING CHEMOTAXIS PROTEIN MCPB"/>
    <property type="match status" value="1"/>
</dbReference>
<evidence type="ECO:0000259" key="5">
    <source>
        <dbReference type="PROSITE" id="PS50111"/>
    </source>
</evidence>
<keyword evidence="4" id="KW-0472">Membrane</keyword>
<dbReference type="EMBL" id="JBHTBQ010000012">
    <property type="protein sequence ID" value="MFC7419677.1"/>
    <property type="molecule type" value="Genomic_DNA"/>
</dbReference>
<sequence length="677" mass="73251">MKQLGFRAKIMMTVLGSLFLILGLMLSVLAWNTRKEMSAEAFGSAENMARHYAQFVQNELEKSLSPLQTLASSLDSAKQNGLVQRSQTNHLLQQILKDNAELYDLWLIYEHGQFDGKDAEFTKDKTGYPSGAYAPWMLRKGDKIELIEYVHDGDKGMDEAAVRKWEETYYGGAYYTMPKSTGKQSVIEPYVDSDTKVLMMSFAVPLQYQGKFIGVAGSDIPMDGLQKMLSQAKVFDSGFISLISAGGIYGSHPDSARLAKPVDEAEVPAAVLADIKTGKALHIESGGFTRFFMPISMGKSGTVWSLVINVPQAELYARSNRLLQLSFLIGGLGLLLLSIILSATLSLLTKPIMQLNAAMTQLSAGDADLSHRLEVSSSDEIGRTSLAFNLFVASLAEMIAKVKLQVKELNLQITQLAGHANTVAQGSAQQARAAEQTAGAIENVSHGINSIAENALAAENMSHVAEKNARQAELGVRATSGEIAKIEEVIKTQSGLMNGLRARSTEISNVVNVIRGVAEQTNLLALNAAIEAARAGEQGRGFAVVADEVRKLAENTSSATLDIGKMIALIQDETQQAAQGMELALQQVEEGVQLSRAAADQIAEITTGTHQMSDSVHYIAKTTAQQSQATEDISQHVDKINTMVHDNDAALQQVRDATKSLGELSLDLQKAVDRFKI</sequence>
<dbReference type="SMART" id="SM00304">
    <property type="entry name" value="HAMP"/>
    <property type="match status" value="2"/>
</dbReference>
<dbReference type="RefSeq" id="WP_380187291.1">
    <property type="nucleotide sequence ID" value="NZ_JBHTBQ010000012.1"/>
</dbReference>
<gene>
    <name evidence="7" type="ORF">ACFQNF_07260</name>
</gene>
<dbReference type="Gene3D" id="1.10.287.950">
    <property type="entry name" value="Methyl-accepting chemotaxis protein"/>
    <property type="match status" value="1"/>
</dbReference>
<accession>A0ABW2R0M6</accession>
<dbReference type="SMART" id="SM00283">
    <property type="entry name" value="MA"/>
    <property type="match status" value="1"/>
</dbReference>
<keyword evidence="4" id="KW-1133">Transmembrane helix</keyword>
<keyword evidence="4" id="KW-0812">Transmembrane</keyword>
<dbReference type="Proteomes" id="UP001596473">
    <property type="component" value="Unassembled WGS sequence"/>
</dbReference>
<evidence type="ECO:0000256" key="2">
    <source>
        <dbReference type="ARBA" id="ARBA00029447"/>
    </source>
</evidence>
<feature type="domain" description="HAMP" evidence="6">
    <location>
        <begin position="346"/>
        <end position="400"/>
    </location>
</feature>
<dbReference type="Pfam" id="PF00672">
    <property type="entry name" value="HAMP"/>
    <property type="match status" value="1"/>
</dbReference>
<evidence type="ECO:0000256" key="1">
    <source>
        <dbReference type="ARBA" id="ARBA00023224"/>
    </source>
</evidence>
<evidence type="ECO:0000259" key="6">
    <source>
        <dbReference type="PROSITE" id="PS50885"/>
    </source>
</evidence>
<evidence type="ECO:0000313" key="8">
    <source>
        <dbReference type="Proteomes" id="UP001596473"/>
    </source>
</evidence>